<evidence type="ECO:0000313" key="2">
    <source>
        <dbReference type="EMBL" id="SOB87001.1"/>
    </source>
</evidence>
<feature type="domain" description="GAF" evidence="1">
    <location>
        <begin position="28"/>
        <end position="162"/>
    </location>
</feature>
<protein>
    <submittedName>
        <fullName evidence="2">GAF domain-containing protein</fullName>
    </submittedName>
</protein>
<dbReference type="InterPro" id="IPR003018">
    <property type="entry name" value="GAF"/>
</dbReference>
<dbReference type="EMBL" id="OBMI01000002">
    <property type="protein sequence ID" value="SOB87001.1"/>
    <property type="molecule type" value="Genomic_DNA"/>
</dbReference>
<name>A0A285QYT6_9SPHN</name>
<dbReference type="SUPFAM" id="SSF55781">
    <property type="entry name" value="GAF domain-like"/>
    <property type="match status" value="1"/>
</dbReference>
<dbReference type="AlphaFoldDB" id="A0A285QYT6"/>
<keyword evidence="3" id="KW-1185">Reference proteome</keyword>
<dbReference type="Pfam" id="PF13185">
    <property type="entry name" value="GAF_2"/>
    <property type="match status" value="1"/>
</dbReference>
<dbReference type="OrthoDB" id="9767435at2"/>
<accession>A0A285QYT6</accession>
<sequence length="174" mass="18853">MARSLLHFLRPAPADPLKPLREDLALGRSVASVVEALRTHARTLTAADGITLIERRGDEVHYLTEDAISPLWTGQSFPLRMCVSGMAMVARAPIVIPDVSEDKRVPLNLYLATFIRSMVMVPIGHGEPLIAMGVYWREPAPIAAATISTLTRVAELAADALDRIGDPPPSRQAA</sequence>
<organism evidence="2 3">
    <name type="scientific">Sphingomonas guangdongensis</name>
    <dbReference type="NCBI Taxonomy" id="1141890"/>
    <lineage>
        <taxon>Bacteria</taxon>
        <taxon>Pseudomonadati</taxon>
        <taxon>Pseudomonadota</taxon>
        <taxon>Alphaproteobacteria</taxon>
        <taxon>Sphingomonadales</taxon>
        <taxon>Sphingomonadaceae</taxon>
        <taxon>Sphingomonas</taxon>
    </lineage>
</organism>
<gene>
    <name evidence="2" type="ORF">SAMN06297144_2121</name>
</gene>
<dbReference type="Gene3D" id="3.30.450.40">
    <property type="match status" value="1"/>
</dbReference>
<proteinExistence type="predicted"/>
<evidence type="ECO:0000259" key="1">
    <source>
        <dbReference type="Pfam" id="PF13185"/>
    </source>
</evidence>
<dbReference type="Proteomes" id="UP000219494">
    <property type="component" value="Unassembled WGS sequence"/>
</dbReference>
<dbReference type="InterPro" id="IPR029016">
    <property type="entry name" value="GAF-like_dom_sf"/>
</dbReference>
<evidence type="ECO:0000313" key="3">
    <source>
        <dbReference type="Proteomes" id="UP000219494"/>
    </source>
</evidence>
<dbReference type="RefSeq" id="WP_097063950.1">
    <property type="nucleotide sequence ID" value="NZ_OBMI01000002.1"/>
</dbReference>
<reference evidence="2 3" key="1">
    <citation type="submission" date="2017-07" db="EMBL/GenBank/DDBJ databases">
        <authorList>
            <person name="Sun Z.S."/>
            <person name="Albrecht U."/>
            <person name="Echele G."/>
            <person name="Lee C.C."/>
        </authorList>
    </citation>
    <scope>NUCLEOTIDE SEQUENCE [LARGE SCALE GENOMIC DNA]</scope>
    <source>
        <strain evidence="2 3">CGMCC 1.12672</strain>
    </source>
</reference>